<feature type="region of interest" description="Disordered" evidence="1">
    <location>
        <begin position="1"/>
        <end position="25"/>
    </location>
</feature>
<gene>
    <name evidence="2" type="ORF">N47_K27660</name>
</gene>
<dbReference type="AlphaFoldDB" id="E1YIY2"/>
<name>E1YIY2_9BACT</name>
<proteinExistence type="predicted"/>
<feature type="compositionally biased region" description="Polar residues" evidence="1">
    <location>
        <begin position="11"/>
        <end position="25"/>
    </location>
</feature>
<sequence length="536" mass="60852">MDDRLSVDGYIQNQSSYRTGNDSGLVSSENRLQLEMSARLHPNVTVTGTFRGIYDAIYDLRHDSDQWAHDDGYAGSRDALSTEYKIRELYMDATLGSVDFRIGKQQVVWGETDGLRLMDIINPLDERRQFITREWEDIRIPLTVVKATYGINTQNNSFLELLWNPGDIQRDKIYFDTTMSDRHKSPWTTSNPDLLEKLKVDAPLAVGGPGGPSLTDPQNYLDVPMLRTMGILNFDEGGTPSQFSVRNSEFGARLGGELGGFFLTLNYFQGFSKTPVIKYKGGGLLGMGNALAPGTSGPPLYVGAPVNNTFPDVNTAIAAYLSGMGYDGLLKSYPIKLSLEYPRENVIGFTFNKAAGLWVWRGEFATYLNKHYNKVGRRGWNNTIWDIDSAIRETGDMVDDKVLQASMLGFDYKNFITWLNPEKMFFISGQVFNYHIFNHQDELCTGPYMQKTREDSYYLTLLVNTEYSMGRICPEVLVVYDVSSTGWYVKPRVEFKYGDHWRPEIGALIFTGDRHELPFGELANNDEVYVRLRYQF</sequence>
<evidence type="ECO:0000313" key="2">
    <source>
        <dbReference type="EMBL" id="CBX30526.1"/>
    </source>
</evidence>
<organism evidence="2">
    <name type="scientific">uncultured Desulfobacterium sp</name>
    <dbReference type="NCBI Taxonomy" id="201089"/>
    <lineage>
        <taxon>Bacteria</taxon>
        <taxon>Pseudomonadati</taxon>
        <taxon>Thermodesulfobacteriota</taxon>
        <taxon>Desulfobacteria</taxon>
        <taxon>Desulfobacterales</taxon>
        <taxon>Desulfobacteriaceae</taxon>
        <taxon>Desulfobacterium</taxon>
        <taxon>environmental samples</taxon>
    </lineage>
</organism>
<dbReference type="InterPro" id="IPR010727">
    <property type="entry name" value="DUF1302"/>
</dbReference>
<accession>E1YIY2</accession>
<dbReference type="Pfam" id="PF06980">
    <property type="entry name" value="DUF1302"/>
    <property type="match status" value="1"/>
</dbReference>
<evidence type="ECO:0000256" key="1">
    <source>
        <dbReference type="SAM" id="MobiDB-lite"/>
    </source>
</evidence>
<evidence type="ECO:0008006" key="3">
    <source>
        <dbReference type="Google" id="ProtNLM"/>
    </source>
</evidence>
<reference evidence="2" key="1">
    <citation type="journal article" date="2011" name="Environ. Microbiol.">
        <title>Genomic insights into the metabolic potential of the polycyclic aromatic hydrocarbon degrading sulfate-reducing Deltaproteobacterium N47.</title>
        <authorList>
            <person name="Bergmann F."/>
            <person name="Selesi D."/>
            <person name="Weinmaier T."/>
            <person name="Tischler P."/>
            <person name="Rattei T."/>
            <person name="Meckenstock R.U."/>
        </authorList>
    </citation>
    <scope>NUCLEOTIDE SEQUENCE</scope>
</reference>
<dbReference type="EMBL" id="FR695876">
    <property type="protein sequence ID" value="CBX30526.1"/>
    <property type="molecule type" value="Genomic_DNA"/>
</dbReference>
<protein>
    <recommendedName>
        <fullName evidence="3">DUF1302 domain-containing protein</fullName>
    </recommendedName>
</protein>